<dbReference type="GO" id="GO:0003962">
    <property type="term" value="F:cystathionine gamma-synthase activity"/>
    <property type="evidence" value="ECO:0007669"/>
    <property type="project" value="TreeGrafter"/>
</dbReference>
<evidence type="ECO:0000256" key="4">
    <source>
        <dbReference type="ARBA" id="ARBA00047175"/>
    </source>
</evidence>
<dbReference type="PANTHER" id="PTHR11808">
    <property type="entry name" value="TRANS-SULFURATION ENZYME FAMILY MEMBER"/>
    <property type="match status" value="1"/>
</dbReference>
<dbReference type="Gene3D" id="3.40.640.10">
    <property type="entry name" value="Type I PLP-dependent aspartate aminotransferase-like (Major domain)"/>
    <property type="match status" value="1"/>
</dbReference>
<dbReference type="STRING" id="549789.NIES30_02030"/>
<sequence>MSPDATPFSLETQAIHSGSSIDPATGALTAPIHLSTTFERDSDGSYPKGYVYGRSGNPNRDALETALTTLEKGAEAATFASGSAATFSLLQALSPADHVIAPQSVYFGVQQMLSQIFAPWGLSYTLVDTTDLAAVAEALRPNTRLLLIETPSNPQLAVTDIQAVADLAHQANAYLACDNTIASPVLQTPLTLGADFVIHATTKYLAGHGDVIGGAVVTRETNSLFDQLRLVQTIGGVVPSPFDCWLTLRGLQTLPLRVHAQSQAAQTLATWLSQHSAIEQVLYPGLPEHPGHDIAQKQMQGYGGLLSFLVKGDQETAMAVAAKTRLIARATSFGSPHSAIEHRASIEKGTTTAPNLLRLSVGLEHVDDLIADLDQALTLKH</sequence>
<dbReference type="GO" id="GO:0005737">
    <property type="term" value="C:cytoplasm"/>
    <property type="evidence" value="ECO:0007669"/>
    <property type="project" value="TreeGrafter"/>
</dbReference>
<dbReference type="OrthoDB" id="9780685at2"/>
<feature type="modified residue" description="N6-(pyridoxal phosphate)lysine" evidence="8">
    <location>
        <position position="203"/>
    </location>
</feature>
<evidence type="ECO:0000256" key="9">
    <source>
        <dbReference type="RuleBase" id="RU362118"/>
    </source>
</evidence>
<evidence type="ECO:0000256" key="6">
    <source>
        <dbReference type="ARBA" id="ARBA00048780"/>
    </source>
</evidence>
<name>A0A1U7JAW7_9CYAN</name>
<proteinExistence type="inferred from homology"/>
<dbReference type="PROSITE" id="PS00868">
    <property type="entry name" value="CYS_MET_METAB_PP"/>
    <property type="match status" value="1"/>
</dbReference>
<comment type="catalytic activity">
    <reaction evidence="6">
        <text>L-homocysteine + H2O = 2-oxobutanoate + hydrogen sulfide + NH4(+) + H(+)</text>
        <dbReference type="Rhea" id="RHEA:14501"/>
        <dbReference type="ChEBI" id="CHEBI:15377"/>
        <dbReference type="ChEBI" id="CHEBI:15378"/>
        <dbReference type="ChEBI" id="CHEBI:16763"/>
        <dbReference type="ChEBI" id="CHEBI:28938"/>
        <dbReference type="ChEBI" id="CHEBI:29919"/>
        <dbReference type="ChEBI" id="CHEBI:58199"/>
        <dbReference type="EC" id="4.4.1.2"/>
    </reaction>
    <physiologicalReaction direction="left-to-right" evidence="6">
        <dbReference type="Rhea" id="RHEA:14502"/>
    </physiologicalReaction>
</comment>
<evidence type="ECO:0000256" key="2">
    <source>
        <dbReference type="ARBA" id="ARBA00009077"/>
    </source>
</evidence>
<keyword evidence="11" id="KW-1185">Reference proteome</keyword>
<comment type="caution">
    <text evidence="10">The sequence shown here is derived from an EMBL/GenBank/DDBJ whole genome shotgun (WGS) entry which is preliminary data.</text>
</comment>
<dbReference type="FunFam" id="3.40.640.10:FF:000046">
    <property type="entry name" value="Cystathionine gamma-lyase"/>
    <property type="match status" value="1"/>
</dbReference>
<dbReference type="InterPro" id="IPR015422">
    <property type="entry name" value="PyrdxlP-dep_Trfase_small"/>
</dbReference>
<protein>
    <recommendedName>
        <fullName evidence="4">homocysteine desulfhydrase</fullName>
        <ecNumber evidence="4">4.4.1.2</ecNumber>
    </recommendedName>
    <alternativeName>
        <fullName evidence="5">Homocysteine desulfhydrase</fullName>
    </alternativeName>
</protein>
<dbReference type="EMBL" id="MRCG01000001">
    <property type="protein sequence ID" value="OKH50885.1"/>
    <property type="molecule type" value="Genomic_DNA"/>
</dbReference>
<dbReference type="GO" id="GO:0019346">
    <property type="term" value="P:transsulfuration"/>
    <property type="evidence" value="ECO:0007669"/>
    <property type="project" value="InterPro"/>
</dbReference>
<dbReference type="Proteomes" id="UP000185557">
    <property type="component" value="Unassembled WGS sequence"/>
</dbReference>
<comment type="catalytic activity">
    <reaction evidence="7">
        <text>L-methionine + H2O = methanethiol + 2-oxobutanoate + NH4(+)</text>
        <dbReference type="Rhea" id="RHEA:23800"/>
        <dbReference type="ChEBI" id="CHEBI:15377"/>
        <dbReference type="ChEBI" id="CHEBI:16007"/>
        <dbReference type="ChEBI" id="CHEBI:16763"/>
        <dbReference type="ChEBI" id="CHEBI:28938"/>
        <dbReference type="ChEBI" id="CHEBI:57844"/>
        <dbReference type="EC" id="4.4.1.11"/>
    </reaction>
    <physiologicalReaction direction="left-to-right" evidence="7">
        <dbReference type="Rhea" id="RHEA:23801"/>
    </physiologicalReaction>
</comment>
<dbReference type="GO" id="GO:0047982">
    <property type="term" value="F:homocysteine desulfhydrase activity"/>
    <property type="evidence" value="ECO:0007669"/>
    <property type="project" value="UniProtKB-EC"/>
</dbReference>
<dbReference type="Pfam" id="PF01053">
    <property type="entry name" value="Cys_Met_Meta_PP"/>
    <property type="match status" value="1"/>
</dbReference>
<organism evidence="10 11">
    <name type="scientific">Phormidium tenue NIES-30</name>
    <dbReference type="NCBI Taxonomy" id="549789"/>
    <lineage>
        <taxon>Bacteria</taxon>
        <taxon>Bacillati</taxon>
        <taxon>Cyanobacteriota</taxon>
        <taxon>Cyanophyceae</taxon>
        <taxon>Oscillatoriophycideae</taxon>
        <taxon>Oscillatoriales</taxon>
        <taxon>Oscillatoriaceae</taxon>
        <taxon>Phormidium</taxon>
    </lineage>
</organism>
<evidence type="ECO:0000256" key="8">
    <source>
        <dbReference type="PIRSR" id="PIRSR001434-2"/>
    </source>
</evidence>
<dbReference type="InterPro" id="IPR015421">
    <property type="entry name" value="PyrdxlP-dep_Trfase_major"/>
</dbReference>
<evidence type="ECO:0000256" key="7">
    <source>
        <dbReference type="ARBA" id="ARBA00052699"/>
    </source>
</evidence>
<evidence type="ECO:0000313" key="10">
    <source>
        <dbReference type="EMBL" id="OKH50885.1"/>
    </source>
</evidence>
<evidence type="ECO:0000313" key="11">
    <source>
        <dbReference type="Proteomes" id="UP000185557"/>
    </source>
</evidence>
<dbReference type="GO" id="GO:0030170">
    <property type="term" value="F:pyridoxal phosphate binding"/>
    <property type="evidence" value="ECO:0007669"/>
    <property type="project" value="InterPro"/>
</dbReference>
<accession>A0A1U7JAW7</accession>
<evidence type="ECO:0000256" key="1">
    <source>
        <dbReference type="ARBA" id="ARBA00001933"/>
    </source>
</evidence>
<comment type="similarity">
    <text evidence="2 9">Belongs to the trans-sulfuration enzymes family.</text>
</comment>
<reference evidence="10 11" key="1">
    <citation type="submission" date="2016-11" db="EMBL/GenBank/DDBJ databases">
        <title>Draft Genome Sequences of Nine Cyanobacterial Strains from Diverse Habitats.</title>
        <authorList>
            <person name="Zhu T."/>
            <person name="Hou S."/>
            <person name="Lu X."/>
            <person name="Hess W.R."/>
        </authorList>
    </citation>
    <scope>NUCLEOTIDE SEQUENCE [LARGE SCALE GENOMIC DNA]</scope>
    <source>
        <strain evidence="10 11">NIES-30</strain>
    </source>
</reference>
<gene>
    <name evidence="10" type="ORF">NIES30_02030</name>
</gene>
<dbReference type="EC" id="4.4.1.2" evidence="4"/>
<dbReference type="GO" id="GO:0019343">
    <property type="term" value="P:cysteine biosynthetic process via cystathionine"/>
    <property type="evidence" value="ECO:0007669"/>
    <property type="project" value="TreeGrafter"/>
</dbReference>
<dbReference type="CDD" id="cd00614">
    <property type="entry name" value="CGS_like"/>
    <property type="match status" value="1"/>
</dbReference>
<evidence type="ECO:0000256" key="5">
    <source>
        <dbReference type="ARBA" id="ARBA00047199"/>
    </source>
</evidence>
<dbReference type="InterPro" id="IPR000277">
    <property type="entry name" value="Cys/Met-Metab_PyrdxlP-dep_enz"/>
</dbReference>
<dbReference type="AlphaFoldDB" id="A0A1U7JAW7"/>
<dbReference type="InterPro" id="IPR054542">
    <property type="entry name" value="Cys_met_metab_PP"/>
</dbReference>
<dbReference type="SUPFAM" id="SSF53383">
    <property type="entry name" value="PLP-dependent transferases"/>
    <property type="match status" value="1"/>
</dbReference>
<dbReference type="GO" id="GO:0018826">
    <property type="term" value="F:methionine gamma-lyase activity"/>
    <property type="evidence" value="ECO:0007669"/>
    <property type="project" value="UniProtKB-EC"/>
</dbReference>
<keyword evidence="3 8" id="KW-0663">Pyridoxal phosphate</keyword>
<dbReference type="InterPro" id="IPR015424">
    <property type="entry name" value="PyrdxlP-dep_Trfase"/>
</dbReference>
<evidence type="ECO:0000256" key="3">
    <source>
        <dbReference type="ARBA" id="ARBA00022898"/>
    </source>
</evidence>
<dbReference type="PANTHER" id="PTHR11808:SF15">
    <property type="entry name" value="CYSTATHIONINE GAMMA-LYASE"/>
    <property type="match status" value="1"/>
</dbReference>
<dbReference type="GO" id="GO:0004123">
    <property type="term" value="F:cystathionine gamma-lyase activity"/>
    <property type="evidence" value="ECO:0007669"/>
    <property type="project" value="TreeGrafter"/>
</dbReference>
<dbReference type="Gene3D" id="3.90.1150.10">
    <property type="entry name" value="Aspartate Aminotransferase, domain 1"/>
    <property type="match status" value="1"/>
</dbReference>
<dbReference type="RefSeq" id="WP_073606699.1">
    <property type="nucleotide sequence ID" value="NZ_MRCG01000001.1"/>
</dbReference>
<dbReference type="PIRSF" id="PIRSF001434">
    <property type="entry name" value="CGS"/>
    <property type="match status" value="1"/>
</dbReference>
<comment type="cofactor">
    <cofactor evidence="1 9">
        <name>pyridoxal 5'-phosphate</name>
        <dbReference type="ChEBI" id="CHEBI:597326"/>
    </cofactor>
</comment>